<dbReference type="InterPro" id="IPR010898">
    <property type="entry name" value="Hpre_diP_synth_I"/>
</dbReference>
<feature type="transmembrane region" description="Helical" evidence="1">
    <location>
        <begin position="109"/>
        <end position="131"/>
    </location>
</feature>
<dbReference type="Gene3D" id="1.10.1760.20">
    <property type="match status" value="1"/>
</dbReference>
<name>A0A7R6RC28_9RHOO</name>
<dbReference type="OrthoDB" id="9799095at2"/>
<dbReference type="Proteomes" id="UP000463961">
    <property type="component" value="Chromosome"/>
</dbReference>
<keyword evidence="1" id="KW-0812">Transmembrane</keyword>
<protein>
    <submittedName>
        <fullName evidence="2">Heptaprenyl diphosphate synthase</fullName>
    </submittedName>
</protein>
<dbReference type="AlphaFoldDB" id="A0A7R6RC28"/>
<evidence type="ECO:0000313" key="3">
    <source>
        <dbReference type="Proteomes" id="UP000463961"/>
    </source>
</evidence>
<evidence type="ECO:0000313" key="2">
    <source>
        <dbReference type="EMBL" id="BBU68211.1"/>
    </source>
</evidence>
<dbReference type="RefSeq" id="WP_162048855.1">
    <property type="nucleotide sequence ID" value="NZ_AP022345.1"/>
</dbReference>
<feature type="transmembrane region" description="Helical" evidence="1">
    <location>
        <begin position="82"/>
        <end position="103"/>
    </location>
</feature>
<keyword evidence="3" id="KW-1185">Reference proteome</keyword>
<accession>A0A7R6RC28</accession>
<dbReference type="EMBL" id="AP022345">
    <property type="protein sequence ID" value="BBU68211.1"/>
    <property type="molecule type" value="Genomic_DNA"/>
</dbReference>
<dbReference type="Pfam" id="PF07456">
    <property type="entry name" value="Hpre_diP_synt_I"/>
    <property type="match status" value="1"/>
</dbReference>
<gene>
    <name evidence="2" type="ORF">ICHIAU1_04940</name>
</gene>
<keyword evidence="1" id="KW-1133">Transmembrane helix</keyword>
<feature type="transmembrane region" description="Helical" evidence="1">
    <location>
        <begin position="143"/>
        <end position="167"/>
    </location>
</feature>
<proteinExistence type="predicted"/>
<dbReference type="InterPro" id="IPR014535">
    <property type="entry name" value="Hpre_diP_synt_I"/>
</dbReference>
<organism evidence="2 3">
    <name type="scientific">Fluviibacter phosphoraccumulans</name>
    <dbReference type="NCBI Taxonomy" id="1751046"/>
    <lineage>
        <taxon>Bacteria</taxon>
        <taxon>Pseudomonadati</taxon>
        <taxon>Pseudomonadota</taxon>
        <taxon>Betaproteobacteria</taxon>
        <taxon>Rhodocyclales</taxon>
        <taxon>Fluviibacteraceae</taxon>
        <taxon>Fluviibacter</taxon>
    </lineage>
</organism>
<sequence length="186" mass="19847">MLRRLILTPDDHRIARLTAAAIAIALVESAVPSPLPGVKPGLANIITLLVLLRYDWTTAAWVTLLRVLAVSLLVGQFLAPGFVLSLGGALASLLALFVVQPLVRQQPRWFGPVTLSLVAALAHMLTQLLIVRAWLVPSPGVWVLAPVFFGAALFFGSLNGLMVAWLMQPNAGGVASNENLPHNSQP</sequence>
<reference evidence="3" key="1">
    <citation type="submission" date="2020-01" db="EMBL/GenBank/DDBJ databases">
        <title>Phosphoaccumulans saitamaens gen. nov., sp. nov., a polyphosphate accumulating bacterium isolated from surface river water.</title>
        <authorList>
            <person name="Watanabe K."/>
            <person name="Suda W."/>
        </authorList>
    </citation>
    <scope>NUCLEOTIDE SEQUENCE [LARGE SCALE GENOMIC DNA]</scope>
    <source>
        <strain evidence="3">ICHIAU1</strain>
    </source>
</reference>
<evidence type="ECO:0000256" key="1">
    <source>
        <dbReference type="SAM" id="Phobius"/>
    </source>
</evidence>
<keyword evidence="1" id="KW-0472">Membrane</keyword>
<dbReference type="PIRSF" id="PIRSF027391">
    <property type="entry name" value="Hpre_diP_synt_I"/>
    <property type="match status" value="1"/>
</dbReference>